<dbReference type="AlphaFoldDB" id="A0A1F6CUJ9"/>
<dbReference type="Proteomes" id="UP000176863">
    <property type="component" value="Unassembled WGS sequence"/>
</dbReference>
<keyword evidence="1" id="KW-0812">Transmembrane</keyword>
<evidence type="ECO:0000313" key="2">
    <source>
        <dbReference type="EMBL" id="OGG52839.1"/>
    </source>
</evidence>
<evidence type="ECO:0000256" key="1">
    <source>
        <dbReference type="SAM" id="Phobius"/>
    </source>
</evidence>
<dbReference type="EMBL" id="MFKT01000022">
    <property type="protein sequence ID" value="OGG52839.1"/>
    <property type="molecule type" value="Genomic_DNA"/>
</dbReference>
<gene>
    <name evidence="2" type="ORF">A2851_04685</name>
</gene>
<feature type="transmembrane region" description="Helical" evidence="1">
    <location>
        <begin position="62"/>
        <end position="82"/>
    </location>
</feature>
<evidence type="ECO:0000313" key="3">
    <source>
        <dbReference type="Proteomes" id="UP000176863"/>
    </source>
</evidence>
<protein>
    <submittedName>
        <fullName evidence="2">Uncharacterized protein</fullName>
    </submittedName>
</protein>
<name>A0A1F6CUJ9_9BACT</name>
<reference evidence="2 3" key="1">
    <citation type="journal article" date="2016" name="Nat. Commun.">
        <title>Thousands of microbial genomes shed light on interconnected biogeochemical processes in an aquifer system.</title>
        <authorList>
            <person name="Anantharaman K."/>
            <person name="Brown C.T."/>
            <person name="Hug L.A."/>
            <person name="Sharon I."/>
            <person name="Castelle C.J."/>
            <person name="Probst A.J."/>
            <person name="Thomas B.C."/>
            <person name="Singh A."/>
            <person name="Wilkins M.J."/>
            <person name="Karaoz U."/>
            <person name="Brodie E.L."/>
            <person name="Williams K.H."/>
            <person name="Hubbard S.S."/>
            <person name="Banfield J.F."/>
        </authorList>
    </citation>
    <scope>NUCLEOTIDE SEQUENCE [LARGE SCALE GENOMIC DNA]</scope>
</reference>
<feature type="transmembrane region" description="Helical" evidence="1">
    <location>
        <begin position="89"/>
        <end position="107"/>
    </location>
</feature>
<dbReference type="STRING" id="1798480.A2851_04685"/>
<comment type="caution">
    <text evidence="2">The sequence shown here is derived from an EMBL/GenBank/DDBJ whole genome shotgun (WGS) entry which is preliminary data.</text>
</comment>
<keyword evidence="1" id="KW-0472">Membrane</keyword>
<accession>A0A1F6CUJ9</accession>
<organism evidence="2 3">
    <name type="scientific">Candidatus Kaiserbacteria bacterium RIFCSPHIGHO2_01_FULL_53_29</name>
    <dbReference type="NCBI Taxonomy" id="1798480"/>
    <lineage>
        <taxon>Bacteria</taxon>
        <taxon>Candidatus Kaiseribacteriota</taxon>
    </lineage>
</organism>
<feature type="transmembrane region" description="Helical" evidence="1">
    <location>
        <begin position="12"/>
        <end position="30"/>
    </location>
</feature>
<proteinExistence type="predicted"/>
<feature type="transmembrane region" description="Helical" evidence="1">
    <location>
        <begin position="113"/>
        <end position="134"/>
    </location>
</feature>
<sequence length="151" mass="16761">MSPKLKRYLFHFAQNFALVVIAGMAAWGVARPTYDFFYCTYVGPVLDSYACQGLSHDFGYEILGWMIMLYSFFVPLFLAALGSSARYRWIAVALSPMPLLIVVGLITGADPTIVGFGFFLGIMVLIGLGLGRFARKTLGKMPSLEAMKKYF</sequence>
<keyword evidence="1" id="KW-1133">Transmembrane helix</keyword>